<proteinExistence type="predicted"/>
<evidence type="ECO:0000313" key="1">
    <source>
        <dbReference type="EMBL" id="CAB5062885.1"/>
    </source>
</evidence>
<accession>A0A6J7UAH9</accession>
<gene>
    <name evidence="1" type="ORF">UFOPK4358_00477</name>
</gene>
<dbReference type="AlphaFoldDB" id="A0A6J7UAH9"/>
<protein>
    <submittedName>
        <fullName evidence="1">Unannotated protein</fullName>
    </submittedName>
</protein>
<dbReference type="EMBL" id="CAFBQQ010000055">
    <property type="protein sequence ID" value="CAB5062885.1"/>
    <property type="molecule type" value="Genomic_DNA"/>
</dbReference>
<reference evidence="1" key="1">
    <citation type="submission" date="2020-05" db="EMBL/GenBank/DDBJ databases">
        <authorList>
            <person name="Chiriac C."/>
            <person name="Salcher M."/>
            <person name="Ghai R."/>
            <person name="Kavagutti S V."/>
        </authorList>
    </citation>
    <scope>NUCLEOTIDE SEQUENCE</scope>
</reference>
<name>A0A6J7UAH9_9ZZZZ</name>
<organism evidence="1">
    <name type="scientific">freshwater metagenome</name>
    <dbReference type="NCBI Taxonomy" id="449393"/>
    <lineage>
        <taxon>unclassified sequences</taxon>
        <taxon>metagenomes</taxon>
        <taxon>ecological metagenomes</taxon>
    </lineage>
</organism>
<sequence length="37" mass="3910">MIATRPPGNSRKVEISKSPKTVMATVRGIGVAVITSR</sequence>